<dbReference type="OrthoDB" id="6622163at2759"/>
<evidence type="ECO:0000313" key="2">
    <source>
        <dbReference type="Proteomes" id="UP000325440"/>
    </source>
</evidence>
<reference evidence="1 2" key="1">
    <citation type="submission" date="2019-08" db="EMBL/GenBank/DDBJ databases">
        <authorList>
            <person name="Alioto T."/>
            <person name="Alioto T."/>
            <person name="Gomez Garrido J."/>
        </authorList>
    </citation>
    <scope>NUCLEOTIDE SEQUENCE [LARGE SCALE GENOMIC DNA]</scope>
</reference>
<dbReference type="AlphaFoldDB" id="A0A5E4NI82"/>
<evidence type="ECO:0000313" key="1">
    <source>
        <dbReference type="EMBL" id="VVC44704.1"/>
    </source>
</evidence>
<proteinExistence type="predicted"/>
<protein>
    <submittedName>
        <fullName evidence="1">Uncharacterized protein</fullName>
    </submittedName>
</protein>
<name>A0A5E4NI82_9HEMI</name>
<accession>A0A5E4NI82</accession>
<organism evidence="1 2">
    <name type="scientific">Cinara cedri</name>
    <dbReference type="NCBI Taxonomy" id="506608"/>
    <lineage>
        <taxon>Eukaryota</taxon>
        <taxon>Metazoa</taxon>
        <taxon>Ecdysozoa</taxon>
        <taxon>Arthropoda</taxon>
        <taxon>Hexapoda</taxon>
        <taxon>Insecta</taxon>
        <taxon>Pterygota</taxon>
        <taxon>Neoptera</taxon>
        <taxon>Paraneoptera</taxon>
        <taxon>Hemiptera</taxon>
        <taxon>Sternorrhyncha</taxon>
        <taxon>Aphidomorpha</taxon>
        <taxon>Aphidoidea</taxon>
        <taxon>Aphididae</taxon>
        <taxon>Lachninae</taxon>
        <taxon>Cinara</taxon>
    </lineage>
</organism>
<keyword evidence="2" id="KW-1185">Reference proteome</keyword>
<dbReference type="Proteomes" id="UP000325440">
    <property type="component" value="Unassembled WGS sequence"/>
</dbReference>
<dbReference type="EMBL" id="CABPRJ010002385">
    <property type="protein sequence ID" value="VVC44704.1"/>
    <property type="molecule type" value="Genomic_DNA"/>
</dbReference>
<gene>
    <name evidence="1" type="ORF">CINCED_3A016490</name>
</gene>
<sequence>MRKCLGESYINYAGYEIHEKLPATICTCKKQCLSVFDDDGKNSMLEMFNQMKDKDQQGIYIERLMELHPVQRKRSRLEISAEQAEPKSKMVANILQKTCLSNASYGKNVPRANKSSFALSSYHQLTVSYSDKNEIKCREFINALVEHTFRLQNSTTGFLFSIDKAHNGKLPINEKKLEDIKNTLKFIPD</sequence>